<dbReference type="Pfam" id="PF00407">
    <property type="entry name" value="Bet_v_1"/>
    <property type="match status" value="1"/>
</dbReference>
<dbReference type="SUPFAM" id="SSF55961">
    <property type="entry name" value="Bet v1-like"/>
    <property type="match status" value="1"/>
</dbReference>
<dbReference type="InterPro" id="IPR000916">
    <property type="entry name" value="Bet_v_I/MLP"/>
</dbReference>
<dbReference type="GeneID" id="140038869"/>
<dbReference type="PRINTS" id="PR00634">
    <property type="entry name" value="BETALLERGEN"/>
</dbReference>
<dbReference type="CDD" id="cd07816">
    <property type="entry name" value="Bet_v1-like"/>
    <property type="match status" value="1"/>
</dbReference>
<proteinExistence type="inferred from homology"/>
<dbReference type="PANTHER" id="PTHR31213">
    <property type="entry name" value="OS08G0374000 PROTEIN-RELATED"/>
    <property type="match status" value="1"/>
</dbReference>
<organism evidence="3 4">
    <name type="scientific">Coffea arabica</name>
    <name type="common">Arabian coffee</name>
    <dbReference type="NCBI Taxonomy" id="13443"/>
    <lineage>
        <taxon>Eukaryota</taxon>
        <taxon>Viridiplantae</taxon>
        <taxon>Streptophyta</taxon>
        <taxon>Embryophyta</taxon>
        <taxon>Tracheophyta</taxon>
        <taxon>Spermatophyta</taxon>
        <taxon>Magnoliopsida</taxon>
        <taxon>eudicotyledons</taxon>
        <taxon>Gunneridae</taxon>
        <taxon>Pentapetalae</taxon>
        <taxon>asterids</taxon>
        <taxon>lamiids</taxon>
        <taxon>Gentianales</taxon>
        <taxon>Rubiaceae</taxon>
        <taxon>Ixoroideae</taxon>
        <taxon>Gardenieae complex</taxon>
        <taxon>Bertiereae - Coffeeae clade</taxon>
        <taxon>Coffeeae</taxon>
        <taxon>Coffea</taxon>
    </lineage>
</organism>
<dbReference type="PANTHER" id="PTHR31213:SF70">
    <property type="entry name" value="MAJOR ALLERGEN PRU AR 1-LIKE"/>
    <property type="match status" value="1"/>
</dbReference>
<evidence type="ECO:0000259" key="2">
    <source>
        <dbReference type="Pfam" id="PF00407"/>
    </source>
</evidence>
<comment type="similarity">
    <text evidence="1">Belongs to the BetVI family.</text>
</comment>
<evidence type="ECO:0000313" key="3">
    <source>
        <dbReference type="Proteomes" id="UP001652660"/>
    </source>
</evidence>
<feature type="domain" description="Bet v I/Major latex protein" evidence="2">
    <location>
        <begin position="1"/>
        <end position="155"/>
    </location>
</feature>
<dbReference type="Gene3D" id="3.30.530.20">
    <property type="match status" value="1"/>
</dbReference>
<protein>
    <submittedName>
        <fullName evidence="4">Major strawberry allergen Fra a 1.08-like</fullName>
    </submittedName>
</protein>
<keyword evidence="3" id="KW-1185">Reference proteome</keyword>
<reference evidence="4" key="1">
    <citation type="submission" date="2025-08" db="UniProtKB">
        <authorList>
            <consortium name="RefSeq"/>
        </authorList>
    </citation>
    <scope>IDENTIFICATION</scope>
    <source>
        <tissue evidence="4">Leaves</tissue>
    </source>
</reference>
<name>A0ABM4X904_COFAR</name>
<dbReference type="InterPro" id="IPR023393">
    <property type="entry name" value="START-like_dom_sf"/>
</dbReference>
<gene>
    <name evidence="4" type="primary">LOC140038869</name>
</gene>
<evidence type="ECO:0000256" key="1">
    <source>
        <dbReference type="ARBA" id="ARBA00009744"/>
    </source>
</evidence>
<evidence type="ECO:0000313" key="4">
    <source>
        <dbReference type="RefSeq" id="XP_071940526.1"/>
    </source>
</evidence>
<dbReference type="InterPro" id="IPR050279">
    <property type="entry name" value="Plant_def-hormone_signal"/>
</dbReference>
<sequence>MAATTFSHEYTYTIPPARLFKASVLDSHNLFPKLLPQAFKSIEILRGNGGAGSIKQINLGDGKTLSFLKYHIDELNEETYTYNYTLIEGDALSDKLEKITYEVKFEPTANGGTISKMTSKYYPKGDYVVNEEEVMAGKEKASGMYKAVEAFLLQNPEAYA</sequence>
<dbReference type="Proteomes" id="UP001652660">
    <property type="component" value="Chromosome 3e"/>
</dbReference>
<dbReference type="InterPro" id="IPR024949">
    <property type="entry name" value="Bet_v_I_allergen"/>
</dbReference>
<accession>A0ABM4X904</accession>
<dbReference type="RefSeq" id="XP_071940526.1">
    <property type="nucleotide sequence ID" value="XM_072084425.1"/>
</dbReference>